<dbReference type="PANTHER" id="PTHR21301">
    <property type="entry name" value="REVERSE TRANSCRIPTASE"/>
    <property type="match status" value="1"/>
</dbReference>
<dbReference type="SUPFAM" id="SSF56672">
    <property type="entry name" value="DNA/RNA polymerases"/>
    <property type="match status" value="1"/>
</dbReference>
<evidence type="ECO:0000313" key="3">
    <source>
        <dbReference type="Proteomes" id="UP000663836"/>
    </source>
</evidence>
<name>A0A820ASF9_9BILA</name>
<dbReference type="PANTHER" id="PTHR21301:SF10">
    <property type="entry name" value="REVERSE TRANSCRIPTASE DOMAIN-CONTAINING PROTEIN"/>
    <property type="match status" value="1"/>
</dbReference>
<comment type="caution">
    <text evidence="2">The sequence shown here is derived from an EMBL/GenBank/DDBJ whole genome shotgun (WGS) entry which is preliminary data.</text>
</comment>
<feature type="domain" description="Reverse transcriptase" evidence="1">
    <location>
        <begin position="62"/>
        <end position="327"/>
    </location>
</feature>
<evidence type="ECO:0000259" key="1">
    <source>
        <dbReference type="PROSITE" id="PS50878"/>
    </source>
</evidence>
<dbReference type="Pfam" id="PF26215">
    <property type="entry name" value="HTH_animal"/>
    <property type="match status" value="1"/>
</dbReference>
<proteinExistence type="predicted"/>
<protein>
    <recommendedName>
        <fullName evidence="1">Reverse transcriptase domain-containing protein</fullName>
    </recommendedName>
</protein>
<dbReference type="Proteomes" id="UP000663836">
    <property type="component" value="Unassembled WGS sequence"/>
</dbReference>
<dbReference type="InterPro" id="IPR043502">
    <property type="entry name" value="DNA/RNA_pol_sf"/>
</dbReference>
<dbReference type="AlphaFoldDB" id="A0A820ASF9"/>
<dbReference type="Gene3D" id="1.10.10.2210">
    <property type="match status" value="1"/>
</dbReference>
<gene>
    <name evidence="2" type="ORF">JBS370_LOCUS35508</name>
</gene>
<dbReference type="Pfam" id="PF00078">
    <property type="entry name" value="RVT_1"/>
    <property type="match status" value="1"/>
</dbReference>
<accession>A0A820ASF9</accession>
<sequence length="599" mass="70725">MNDHQPLRQHQFDLSWINKRDGLPKIKIRQKHEIKLQELLEKQPTHIKFDKHIDTSNVINISNIVIKNEHLKVLSKGLKFVPTPTNLNIIDIITNTEKSLYPASLTNKQLAISEISTFVTKWRRPTRLNLTKQEFTLLKELKNNEHIIIIPADKGEISQITLDQDDRLISIDVVDMFTNVPVSQAISIVLQRIGSSEKFCQTSLTKSDLYGLLELCLKNSYCTFNGRFYRQKNGLPMGNVLSGLIADIYLHHHLQHRLEEIQGKTWRYVDDMLVITKMSETEVEQYMKKINSTKHKIKFTYEYEKKNQLHYLDTTLTRNTTTNGIDIQWYRKDTASDRFLHYQSCHQQSIKKNIIRNMTEKIITTTKDNHQQMIDLKTLKRMFENSQYPKYEIEKQIQETIKKLSNNDSPQPVHDQKKKDEYEISMSLPYTPGIEVLKRKLEKLKIKLYFSYPQKLSSLIPFNINRKSKAIIYKIPCECGTEYIGETKRGLNERMQEHIRNIKENDDQSKSEMVQHHRQQNGICKFNPKIATIIDYETDERKRLIKETLYSNIFNTINRHININQSWLPVLNKYGDTIKKHTKFKEQHDPTTIDKETRR</sequence>
<dbReference type="EMBL" id="CAJOBD010012488">
    <property type="protein sequence ID" value="CAF4180942.1"/>
    <property type="molecule type" value="Genomic_DNA"/>
</dbReference>
<evidence type="ECO:0000313" key="2">
    <source>
        <dbReference type="EMBL" id="CAF4180942.1"/>
    </source>
</evidence>
<dbReference type="Gene3D" id="3.10.10.20">
    <property type="match status" value="1"/>
</dbReference>
<dbReference type="InterPro" id="IPR000477">
    <property type="entry name" value="RT_dom"/>
</dbReference>
<dbReference type="InterPro" id="IPR058912">
    <property type="entry name" value="HTH_animal"/>
</dbReference>
<organism evidence="2 3">
    <name type="scientific">Rotaria sordida</name>
    <dbReference type="NCBI Taxonomy" id="392033"/>
    <lineage>
        <taxon>Eukaryota</taxon>
        <taxon>Metazoa</taxon>
        <taxon>Spiralia</taxon>
        <taxon>Gnathifera</taxon>
        <taxon>Rotifera</taxon>
        <taxon>Eurotatoria</taxon>
        <taxon>Bdelloidea</taxon>
        <taxon>Philodinida</taxon>
        <taxon>Philodinidae</taxon>
        <taxon>Rotaria</taxon>
    </lineage>
</organism>
<dbReference type="PROSITE" id="PS50878">
    <property type="entry name" value="RT_POL"/>
    <property type="match status" value="1"/>
</dbReference>
<reference evidence="2" key="1">
    <citation type="submission" date="2021-02" db="EMBL/GenBank/DDBJ databases">
        <authorList>
            <person name="Nowell W R."/>
        </authorList>
    </citation>
    <scope>NUCLEOTIDE SEQUENCE</scope>
</reference>
<dbReference type="Gene3D" id="3.30.70.2630">
    <property type="match status" value="1"/>
</dbReference>